<sequence length="189" mass="19822">MGVLNRTVLGLLGFLLLAAGAFVVCARFGVLPRPRAGEGLVAGTGLPPTWVWSVVAAAAVVVGLLALGWLAAQVPRGPRSRTWPVGSWSEHGRTHLTTATALAPLLEELRGFPGVRSAGGDLRGDPPGVLLVLSLVVERTCDPGEVRGMLVSRALPRLRGALELDDLPTAVEFRFATSTPGRGRRGRVV</sequence>
<dbReference type="RefSeq" id="WP_378248382.1">
    <property type="nucleotide sequence ID" value="NZ_JBHSKF010000006.1"/>
</dbReference>
<evidence type="ECO:0000313" key="2">
    <source>
        <dbReference type="EMBL" id="MFC5288540.1"/>
    </source>
</evidence>
<dbReference type="Proteomes" id="UP001596157">
    <property type="component" value="Unassembled WGS sequence"/>
</dbReference>
<feature type="transmembrane region" description="Helical" evidence="1">
    <location>
        <begin position="50"/>
        <end position="72"/>
    </location>
</feature>
<keyword evidence="1" id="KW-0812">Transmembrane</keyword>
<proteinExistence type="predicted"/>
<organism evidence="2 3">
    <name type="scientific">Actinokineospora guangxiensis</name>
    <dbReference type="NCBI Taxonomy" id="1490288"/>
    <lineage>
        <taxon>Bacteria</taxon>
        <taxon>Bacillati</taxon>
        <taxon>Actinomycetota</taxon>
        <taxon>Actinomycetes</taxon>
        <taxon>Pseudonocardiales</taxon>
        <taxon>Pseudonocardiaceae</taxon>
        <taxon>Actinokineospora</taxon>
    </lineage>
</organism>
<accession>A0ABW0ERE1</accession>
<keyword evidence="1" id="KW-1133">Transmembrane helix</keyword>
<name>A0ABW0ERE1_9PSEU</name>
<comment type="caution">
    <text evidence="2">The sequence shown here is derived from an EMBL/GenBank/DDBJ whole genome shotgun (WGS) entry which is preliminary data.</text>
</comment>
<dbReference type="EMBL" id="JBHSKF010000006">
    <property type="protein sequence ID" value="MFC5288540.1"/>
    <property type="molecule type" value="Genomic_DNA"/>
</dbReference>
<reference evidence="3" key="1">
    <citation type="journal article" date="2019" name="Int. J. Syst. Evol. Microbiol.">
        <title>The Global Catalogue of Microorganisms (GCM) 10K type strain sequencing project: providing services to taxonomists for standard genome sequencing and annotation.</title>
        <authorList>
            <consortium name="The Broad Institute Genomics Platform"/>
            <consortium name="The Broad Institute Genome Sequencing Center for Infectious Disease"/>
            <person name="Wu L."/>
            <person name="Ma J."/>
        </authorList>
    </citation>
    <scope>NUCLEOTIDE SEQUENCE [LARGE SCALE GENOMIC DNA]</scope>
    <source>
        <strain evidence="3">CCUG 59778</strain>
    </source>
</reference>
<keyword evidence="1" id="KW-0472">Membrane</keyword>
<keyword evidence="3" id="KW-1185">Reference proteome</keyword>
<gene>
    <name evidence="2" type="ORF">ACFPM7_15885</name>
</gene>
<evidence type="ECO:0000313" key="3">
    <source>
        <dbReference type="Proteomes" id="UP001596157"/>
    </source>
</evidence>
<protein>
    <submittedName>
        <fullName evidence="2">Alkaline shock response membrane anchor protein AmaP</fullName>
    </submittedName>
</protein>
<evidence type="ECO:0000256" key="1">
    <source>
        <dbReference type="SAM" id="Phobius"/>
    </source>
</evidence>